<sequence>MSETTPYRVQVTAVAEYVADQSRPQDEHFVFAYHITVLNTGEVRAQLLARQWVITDGNGKMQEVHGQGVVGEQPVLGPGQAFRYTSGCVLATPVGTMQGSYRMRADDGHEFEAEIPAFMLAVPKALH</sequence>
<evidence type="ECO:0000313" key="4">
    <source>
        <dbReference type="EMBL" id="TXH81634.1"/>
    </source>
</evidence>
<name>A0A5C7SCU3_THASP</name>
<dbReference type="PROSITE" id="PS51087">
    <property type="entry name" value="APAG"/>
    <property type="match status" value="1"/>
</dbReference>
<dbReference type="RefSeq" id="WP_276660551.1">
    <property type="nucleotide sequence ID" value="NZ_SSFD01000271.1"/>
</dbReference>
<organism evidence="4 5">
    <name type="scientific">Thauera aminoaromatica</name>
    <dbReference type="NCBI Taxonomy" id="164330"/>
    <lineage>
        <taxon>Bacteria</taxon>
        <taxon>Pseudomonadati</taxon>
        <taxon>Pseudomonadota</taxon>
        <taxon>Betaproteobacteria</taxon>
        <taxon>Rhodocyclales</taxon>
        <taxon>Zoogloeaceae</taxon>
        <taxon>Thauera</taxon>
    </lineage>
</organism>
<dbReference type="AlphaFoldDB" id="A0A5C7SCU3"/>
<dbReference type="InterPro" id="IPR036767">
    <property type="entry name" value="ApaG_sf"/>
</dbReference>
<dbReference type="Pfam" id="PF04379">
    <property type="entry name" value="DUF525"/>
    <property type="match status" value="1"/>
</dbReference>
<gene>
    <name evidence="2 4" type="primary">apaG</name>
    <name evidence="4" type="ORF">E6Q80_16965</name>
</gene>
<dbReference type="PANTHER" id="PTHR14289">
    <property type="entry name" value="F-BOX ONLY PROTEIN 3"/>
    <property type="match status" value="1"/>
</dbReference>
<dbReference type="NCBIfam" id="NF003967">
    <property type="entry name" value="PRK05461.1"/>
    <property type="match status" value="1"/>
</dbReference>
<dbReference type="EMBL" id="SSFD01000271">
    <property type="protein sequence ID" value="TXH81634.1"/>
    <property type="molecule type" value="Genomic_DNA"/>
</dbReference>
<evidence type="ECO:0000259" key="3">
    <source>
        <dbReference type="PROSITE" id="PS51087"/>
    </source>
</evidence>
<comment type="caution">
    <text evidence="4">The sequence shown here is derived from an EMBL/GenBank/DDBJ whole genome shotgun (WGS) entry which is preliminary data.</text>
</comment>
<accession>A0A5C7SCU3</accession>
<dbReference type="HAMAP" id="MF_00791">
    <property type="entry name" value="ApaG"/>
    <property type="match status" value="1"/>
</dbReference>
<protein>
    <recommendedName>
        <fullName evidence="1 2">Protein ApaG</fullName>
    </recommendedName>
</protein>
<evidence type="ECO:0000256" key="1">
    <source>
        <dbReference type="ARBA" id="ARBA00017693"/>
    </source>
</evidence>
<evidence type="ECO:0000256" key="2">
    <source>
        <dbReference type="HAMAP-Rule" id="MF_00791"/>
    </source>
</evidence>
<evidence type="ECO:0000313" key="5">
    <source>
        <dbReference type="Proteomes" id="UP000321192"/>
    </source>
</evidence>
<feature type="domain" description="ApaG" evidence="3">
    <location>
        <begin position="3"/>
        <end position="127"/>
    </location>
</feature>
<proteinExistence type="inferred from homology"/>
<dbReference type="Gene3D" id="2.60.40.1470">
    <property type="entry name" value="ApaG domain"/>
    <property type="match status" value="1"/>
</dbReference>
<dbReference type="Proteomes" id="UP000321192">
    <property type="component" value="Unassembled WGS sequence"/>
</dbReference>
<reference evidence="4 5" key="1">
    <citation type="submission" date="2018-09" db="EMBL/GenBank/DDBJ databases">
        <title>Metagenome Assembled Genomes from an Advanced Water Purification Facility.</title>
        <authorList>
            <person name="Stamps B.W."/>
            <person name="Spear J.R."/>
        </authorList>
    </citation>
    <scope>NUCLEOTIDE SEQUENCE [LARGE SCALE GENOMIC DNA]</scope>
    <source>
        <strain evidence="4">Bin_27_1</strain>
    </source>
</reference>
<dbReference type="InterPro" id="IPR023065">
    <property type="entry name" value="Uncharacterised_ApaG"/>
</dbReference>
<dbReference type="GO" id="GO:0070987">
    <property type="term" value="P:error-free translesion synthesis"/>
    <property type="evidence" value="ECO:0007669"/>
    <property type="project" value="TreeGrafter"/>
</dbReference>
<dbReference type="SUPFAM" id="SSF110069">
    <property type="entry name" value="ApaG-like"/>
    <property type="match status" value="1"/>
</dbReference>
<dbReference type="InterPro" id="IPR007474">
    <property type="entry name" value="ApaG_domain"/>
</dbReference>
<dbReference type="PANTHER" id="PTHR14289:SF16">
    <property type="entry name" value="POLYMERASE DELTA-INTERACTING PROTEIN 2"/>
    <property type="match status" value="1"/>
</dbReference>